<dbReference type="InterPro" id="IPR010998">
    <property type="entry name" value="Integrase_recombinase_N"/>
</dbReference>
<protein>
    <submittedName>
        <fullName evidence="7">Integrase</fullName>
    </submittedName>
</protein>
<dbReference type="InterPro" id="IPR004107">
    <property type="entry name" value="Integrase_SAM-like_N"/>
</dbReference>
<comment type="similarity">
    <text evidence="1">Belongs to the 'phage' integrase family.</text>
</comment>
<keyword evidence="8" id="KW-1185">Reference proteome</keyword>
<dbReference type="EMBL" id="PUBV01000030">
    <property type="protein sequence ID" value="PWB06239.1"/>
    <property type="molecule type" value="Genomic_DNA"/>
</dbReference>
<keyword evidence="3 5" id="KW-0238">DNA-binding</keyword>
<dbReference type="RefSeq" id="WP_107036779.1">
    <property type="nucleotide sequence ID" value="NZ_PUBV01000030.1"/>
</dbReference>
<reference evidence="8" key="1">
    <citation type="submission" date="2018-02" db="EMBL/GenBank/DDBJ databases">
        <authorList>
            <person name="Clavel T."/>
            <person name="Strowig T."/>
        </authorList>
    </citation>
    <scope>NUCLEOTIDE SEQUENCE [LARGE SCALE GENOMIC DNA]</scope>
    <source>
        <strain evidence="8">DSM 100764</strain>
    </source>
</reference>
<dbReference type="InterPro" id="IPR013762">
    <property type="entry name" value="Integrase-like_cat_sf"/>
</dbReference>
<dbReference type="SUPFAM" id="SSF56349">
    <property type="entry name" value="DNA breaking-rejoining enzymes"/>
    <property type="match status" value="1"/>
</dbReference>
<keyword evidence="2" id="KW-0229">DNA integration</keyword>
<dbReference type="GO" id="GO:0006310">
    <property type="term" value="P:DNA recombination"/>
    <property type="evidence" value="ECO:0007669"/>
    <property type="project" value="UniProtKB-KW"/>
</dbReference>
<evidence type="ECO:0000256" key="4">
    <source>
        <dbReference type="ARBA" id="ARBA00023172"/>
    </source>
</evidence>
<keyword evidence="4" id="KW-0233">DNA recombination</keyword>
<accession>A0A2V1IVM8</accession>
<organism evidence="7 8">
    <name type="scientific">Paramuribaculum intestinale</name>
    <dbReference type="NCBI Taxonomy" id="2094151"/>
    <lineage>
        <taxon>Bacteria</taxon>
        <taxon>Pseudomonadati</taxon>
        <taxon>Bacteroidota</taxon>
        <taxon>Bacteroidia</taxon>
        <taxon>Bacteroidales</taxon>
        <taxon>Muribaculaceae</taxon>
        <taxon>Paramuribaculum</taxon>
    </lineage>
</organism>
<dbReference type="PROSITE" id="PS51900">
    <property type="entry name" value="CB"/>
    <property type="match status" value="1"/>
</dbReference>
<dbReference type="Pfam" id="PF00589">
    <property type="entry name" value="Phage_integrase"/>
    <property type="match status" value="1"/>
</dbReference>
<evidence type="ECO:0000313" key="7">
    <source>
        <dbReference type="EMBL" id="PWB06239.1"/>
    </source>
</evidence>
<proteinExistence type="inferred from homology"/>
<sequence>MCHFEALKLLSQSYPLGYTYPKLHTGKSWYVDFYALDPATGQMRRKKYNLNTIKSKIQRHQYATELIVSIVNLLRTGWTPWQIVEQKEAPILLKDAFALYKEHVQRQQKEKSIKTNLSFLKLFEAYLDSLSRRSREVRQITTSMLVTYLDKLYLKQGVTARTRNNYRGFLSSLFTFFVDRNFIQSNPVDPIKNLTVSAKKRQPLTKSMLRRLNDYLSEHDKWMLLACRMEYYTFIRPGELRHIRINDISVKDMQIFVSGEISKNKRDANVAINREILTLMLDLGLFDYPGGMYIFGPGLRPSATIGDKNLFSREWCKLRSTLGWSPCYQFYSLKDSGIRDLANSAGIVVARDQARHTDISTTNLYLQGRDQPVHEEVIAFRGVL</sequence>
<dbReference type="PANTHER" id="PTHR30629:SF2">
    <property type="entry name" value="PROPHAGE INTEGRASE INTS-RELATED"/>
    <property type="match status" value="1"/>
</dbReference>
<dbReference type="InterPro" id="IPR050808">
    <property type="entry name" value="Phage_Integrase"/>
</dbReference>
<evidence type="ECO:0000259" key="6">
    <source>
        <dbReference type="PROSITE" id="PS51900"/>
    </source>
</evidence>
<name>A0A2V1IVM8_9BACT</name>
<dbReference type="Pfam" id="PF02899">
    <property type="entry name" value="Phage_int_SAM_1"/>
    <property type="match status" value="1"/>
</dbReference>
<evidence type="ECO:0000256" key="5">
    <source>
        <dbReference type="PROSITE-ProRule" id="PRU01248"/>
    </source>
</evidence>
<evidence type="ECO:0000256" key="1">
    <source>
        <dbReference type="ARBA" id="ARBA00008857"/>
    </source>
</evidence>
<dbReference type="Gene3D" id="1.10.443.10">
    <property type="entry name" value="Intergrase catalytic core"/>
    <property type="match status" value="1"/>
</dbReference>
<comment type="caution">
    <text evidence="7">The sequence shown here is derived from an EMBL/GenBank/DDBJ whole genome shotgun (WGS) entry which is preliminary data.</text>
</comment>
<dbReference type="InterPro" id="IPR002104">
    <property type="entry name" value="Integrase_catalytic"/>
</dbReference>
<evidence type="ECO:0000256" key="2">
    <source>
        <dbReference type="ARBA" id="ARBA00022908"/>
    </source>
</evidence>
<dbReference type="GO" id="GO:0003677">
    <property type="term" value="F:DNA binding"/>
    <property type="evidence" value="ECO:0007669"/>
    <property type="project" value="UniProtKB-UniRule"/>
</dbReference>
<evidence type="ECO:0000313" key="8">
    <source>
        <dbReference type="Proteomes" id="UP000244925"/>
    </source>
</evidence>
<dbReference type="InterPro" id="IPR011010">
    <property type="entry name" value="DNA_brk_join_enz"/>
</dbReference>
<evidence type="ECO:0000256" key="3">
    <source>
        <dbReference type="ARBA" id="ARBA00023125"/>
    </source>
</evidence>
<dbReference type="InterPro" id="IPR044068">
    <property type="entry name" value="CB"/>
</dbReference>
<gene>
    <name evidence="7" type="ORF">C5O25_10935</name>
</gene>
<dbReference type="PANTHER" id="PTHR30629">
    <property type="entry name" value="PROPHAGE INTEGRASE"/>
    <property type="match status" value="1"/>
</dbReference>
<dbReference type="AlphaFoldDB" id="A0A2V1IVM8"/>
<dbReference type="Proteomes" id="UP000244925">
    <property type="component" value="Unassembled WGS sequence"/>
</dbReference>
<feature type="domain" description="Core-binding (CB)" evidence="6">
    <location>
        <begin position="88"/>
        <end position="178"/>
    </location>
</feature>
<dbReference type="Gene3D" id="1.10.150.130">
    <property type="match status" value="1"/>
</dbReference>
<dbReference type="GO" id="GO:0015074">
    <property type="term" value="P:DNA integration"/>
    <property type="evidence" value="ECO:0007669"/>
    <property type="project" value="UniProtKB-KW"/>
</dbReference>